<gene>
    <name evidence="2" type="ORF">EV212_11442</name>
</gene>
<protein>
    <submittedName>
        <fullName evidence="2">Replication initiator protein A</fullName>
    </submittedName>
</protein>
<reference evidence="2 3" key="1">
    <citation type="submission" date="2019-03" db="EMBL/GenBank/DDBJ databases">
        <title>Genomic Encyclopedia of Type Strains, Phase IV (KMG-IV): sequencing the most valuable type-strain genomes for metagenomic binning, comparative biology and taxonomic classification.</title>
        <authorList>
            <person name="Goeker M."/>
        </authorList>
    </citation>
    <scope>NUCLEOTIDE SEQUENCE [LARGE SCALE GENOMIC DNA]</scope>
    <source>
        <strain evidence="2 3">DSM 28559</strain>
    </source>
</reference>
<evidence type="ECO:0000259" key="1">
    <source>
        <dbReference type="Pfam" id="PF06970"/>
    </source>
</evidence>
<feature type="domain" description="Replication initiator A N-terminal" evidence="1">
    <location>
        <begin position="14"/>
        <end position="78"/>
    </location>
</feature>
<sequence length="307" mass="35832">MVNNQDYMPVECLLVPKALFKEERYCSLSTTAKVLYSLMLDRLKYAAQNRWIDQKGKRYVIYPKSEMIKDLNSTRYRVDYAVSELESMGNMVRVVKDNGRPNRFYINDISKYEEENAMMTIKDLMEMVTSEEAEEIMDKMVETAREIVDDLMKKGYIEIIREGCPEGGHLEDGVPPTDLGEDEFNPEDLNPMEFRCYCDEDGNLDDEAIEDDASEFGMDLAFGVIELLENNPDRIEAIRQYFNRVYKMESMKKFMAVVEITAVICGNSPEWIEDMHACNKGARRIYLKELVSVFNMYLNMFKNKEME</sequence>
<dbReference type="InterPro" id="IPR010724">
    <property type="entry name" value="RepA_N"/>
</dbReference>
<evidence type="ECO:0000313" key="3">
    <source>
        <dbReference type="Proteomes" id="UP000295711"/>
    </source>
</evidence>
<accession>A0A4R2L7I8</accession>
<proteinExistence type="predicted"/>
<dbReference type="Proteomes" id="UP000295711">
    <property type="component" value="Unassembled WGS sequence"/>
</dbReference>
<keyword evidence="3" id="KW-1185">Reference proteome</keyword>
<dbReference type="RefSeq" id="WP_132093470.1">
    <property type="nucleotide sequence ID" value="NZ_JANKAQ010000015.1"/>
</dbReference>
<dbReference type="Pfam" id="PF06970">
    <property type="entry name" value="RepA_N"/>
    <property type="match status" value="1"/>
</dbReference>
<dbReference type="OrthoDB" id="9803733at2"/>
<dbReference type="EMBL" id="SLXA01000014">
    <property type="protein sequence ID" value="TCO82931.1"/>
    <property type="molecule type" value="Genomic_DNA"/>
</dbReference>
<dbReference type="AlphaFoldDB" id="A0A4R2L7I8"/>
<name>A0A4R2L7I8_9FIRM</name>
<evidence type="ECO:0000313" key="2">
    <source>
        <dbReference type="EMBL" id="TCO82931.1"/>
    </source>
</evidence>
<organism evidence="2 3">
    <name type="scientific">Frisingicoccus caecimuris</name>
    <dbReference type="NCBI Taxonomy" id="1796636"/>
    <lineage>
        <taxon>Bacteria</taxon>
        <taxon>Bacillati</taxon>
        <taxon>Bacillota</taxon>
        <taxon>Clostridia</taxon>
        <taxon>Lachnospirales</taxon>
        <taxon>Lachnospiraceae</taxon>
        <taxon>Frisingicoccus</taxon>
    </lineage>
</organism>
<comment type="caution">
    <text evidence="2">The sequence shown here is derived from an EMBL/GenBank/DDBJ whole genome shotgun (WGS) entry which is preliminary data.</text>
</comment>